<keyword evidence="3" id="KW-1185">Reference proteome</keyword>
<evidence type="ECO:0000313" key="3">
    <source>
        <dbReference type="Proteomes" id="UP001589627"/>
    </source>
</evidence>
<dbReference type="EMBL" id="JBHLZP010000002">
    <property type="protein sequence ID" value="MFB9830702.1"/>
    <property type="molecule type" value="Genomic_DNA"/>
</dbReference>
<proteinExistence type="predicted"/>
<feature type="compositionally biased region" description="Low complexity" evidence="1">
    <location>
        <begin position="140"/>
        <end position="151"/>
    </location>
</feature>
<feature type="region of interest" description="Disordered" evidence="1">
    <location>
        <begin position="1193"/>
        <end position="1218"/>
    </location>
</feature>
<evidence type="ECO:0000256" key="1">
    <source>
        <dbReference type="SAM" id="MobiDB-lite"/>
    </source>
</evidence>
<gene>
    <name evidence="2" type="ORF">ACFFNX_00600</name>
</gene>
<evidence type="ECO:0008006" key="4">
    <source>
        <dbReference type="Google" id="ProtNLM"/>
    </source>
</evidence>
<accession>A0ABV5Y9F3</accession>
<reference evidence="2 3" key="1">
    <citation type="submission" date="2024-09" db="EMBL/GenBank/DDBJ databases">
        <authorList>
            <person name="Sun Q."/>
            <person name="Mori K."/>
        </authorList>
    </citation>
    <scope>NUCLEOTIDE SEQUENCE [LARGE SCALE GENOMIC DNA]</scope>
    <source>
        <strain evidence="2 3">TBRC 0563</strain>
    </source>
</reference>
<sequence>MSIAWRKSSRSVAACLQAAAADATVKGDQVVALAPPAETPAATSAVPASGDTTGPREVGGDVQVFMADTSGAMATGLRAVLTELDDPDAPISKVLATALGSHSTRGTATSATDGGVAPPRIRPRRPVKAFLDDPQDVAAASVRPSVAATAPETGVPADAGDGRPESVPAHGGWEGALRAWSWKPQPGTSDVPAASDAQVGWAAGNGMTFVGQRGGGDFFDALVAAGHGTEFGERLDEPGALRQKVVGGRADDPDDAIVAEYARAKAGADGQVDDAAVAEAYQDLLDNWQKIFTRIDTGGRDDLIDELLPALAHHALSVPLRVVDADGRARSYGAGPGITIARVTGGQGRAWAGLAPTGAPRFLGAGTRPADVAGGWSTPAADDASAMSALVPGDVGEAYRETLRLRRLRFVEVAGGPDAFFRAVLRAADGGFNTSQGFVGDVTRLRELLVREIEQAAGEDPVSGDVTDLWLVVYTTYEALYRQRRQGPGPLGADDTAARIEGGEALNDIRTAIVDPDSWPELAEAVAPYFLNRLGLSVRTVYGTGAIGRYGDGRPVYVTPLPDAGQGARGWAALPQATPRFAAGSPLGAPNMSDPVLVRLGRAADAHRAALTATPAANDPVLDRLAAIRAGWLKTGTGRATETDGRWSFDDLTTTAGSPSPAGASPRDVRTVGAGLGLASAVELTLSLFERRGGIRPASVSAGTGRAGMRADQWVVAPSLRELVREVPSNGAAMFVSGGRTWVAAATTGGLGLAEFGPESPAGRVGVYSPEMAASANAPGLALFIGQDGQVVLPESFGSAVGWDGDDLSGTTIAAAPHASATDGAPEASEAQNEWARENGRHFAPFRPGDGSFFESAITAAGGRLTVNGAEITDATRLRQALAASARERAAGPDGLGTFARAAFQVAAEERIIEEFLGHDLSKLDPKAVYDQIAWHLETGAAATYIADAVEEPGHWAEMTRLLAPALLAASADVALKVVEPDGRVHAYQADAGARDVVLARAGSLGAGSSAWAAVLPESGGSPADVRADETVHLGATVPAGEPAVLDDEQKQVADTEKLSVVPTAHGADSIFSAVLAAAGGGIMIDRATYADTAAGLRRGLARLVRERPDVLDSVAWPRSGEGERDAEEIVSRLTDPAAHDVGGLARLLLGPYLGVQLRVAEPDGEVRVRGRGRPLTVAPTEGRNGTHWAALVPRPNPAPRDPSSSGLDGRLDRPPLKNPWSATAYRLVGPGARPAEAPWRNSTFCAPVNGVLACVSVAVVYRHTSL</sequence>
<protein>
    <recommendedName>
        <fullName evidence="4">Lonely Cys domain-containing protein</fullName>
    </recommendedName>
</protein>
<comment type="caution">
    <text evidence="2">The sequence shown here is derived from an EMBL/GenBank/DDBJ whole genome shotgun (WGS) entry which is preliminary data.</text>
</comment>
<feature type="region of interest" description="Disordered" evidence="1">
    <location>
        <begin position="38"/>
        <end position="57"/>
    </location>
</feature>
<organism evidence="2 3">
    <name type="scientific">Actinoallomurus acaciae</name>
    <dbReference type="NCBI Taxonomy" id="502577"/>
    <lineage>
        <taxon>Bacteria</taxon>
        <taxon>Bacillati</taxon>
        <taxon>Actinomycetota</taxon>
        <taxon>Actinomycetes</taxon>
        <taxon>Streptosporangiales</taxon>
        <taxon>Thermomonosporaceae</taxon>
        <taxon>Actinoallomurus</taxon>
    </lineage>
</organism>
<name>A0ABV5Y9F3_9ACTN</name>
<evidence type="ECO:0000313" key="2">
    <source>
        <dbReference type="EMBL" id="MFB9830702.1"/>
    </source>
</evidence>
<feature type="region of interest" description="Disordered" evidence="1">
    <location>
        <begin position="140"/>
        <end position="171"/>
    </location>
</feature>
<dbReference type="Proteomes" id="UP001589627">
    <property type="component" value="Unassembled WGS sequence"/>
</dbReference>
<feature type="region of interest" description="Disordered" evidence="1">
    <location>
        <begin position="100"/>
        <end position="122"/>
    </location>
</feature>
<feature type="compositionally biased region" description="Polar residues" evidence="1">
    <location>
        <begin position="100"/>
        <end position="112"/>
    </location>
</feature>
<dbReference type="RefSeq" id="WP_378193333.1">
    <property type="nucleotide sequence ID" value="NZ_JBHLZP010000002.1"/>
</dbReference>
<feature type="compositionally biased region" description="Low complexity" evidence="1">
    <location>
        <begin position="38"/>
        <end position="49"/>
    </location>
</feature>